<accession>A0A0P0XTQ2</accession>
<organism evidence="1 2">
    <name type="scientific">Oryza sativa subsp. japonica</name>
    <name type="common">Rice</name>
    <dbReference type="NCBI Taxonomy" id="39947"/>
    <lineage>
        <taxon>Eukaryota</taxon>
        <taxon>Viridiplantae</taxon>
        <taxon>Streptophyta</taxon>
        <taxon>Embryophyta</taxon>
        <taxon>Tracheophyta</taxon>
        <taxon>Spermatophyta</taxon>
        <taxon>Magnoliopsida</taxon>
        <taxon>Liliopsida</taxon>
        <taxon>Poales</taxon>
        <taxon>Poaceae</taxon>
        <taxon>BOP clade</taxon>
        <taxon>Oryzoideae</taxon>
        <taxon>Oryzeae</taxon>
        <taxon>Oryzinae</taxon>
        <taxon>Oryza</taxon>
        <taxon>Oryza sativa</taxon>
    </lineage>
</organism>
<name>A0A0P0XTQ2_ORYSJ</name>
<reference evidence="1 2" key="3">
    <citation type="journal article" date="2013" name="Rice">
        <title>Improvement of the Oryza sativa Nipponbare reference genome using next generation sequence and optical map data.</title>
        <authorList>
            <person name="Kawahara Y."/>
            <person name="de la Bastide M."/>
            <person name="Hamilton J.P."/>
            <person name="Kanamori H."/>
            <person name="McCombie W.R."/>
            <person name="Ouyang S."/>
            <person name="Schwartz D.C."/>
            <person name="Tanaka T."/>
            <person name="Wu J."/>
            <person name="Zhou S."/>
            <person name="Childs K.L."/>
            <person name="Davidson R.M."/>
            <person name="Lin H."/>
            <person name="Quesada-Ocampo L."/>
            <person name="Vaillancourt B."/>
            <person name="Sakai H."/>
            <person name="Lee S.S."/>
            <person name="Kim J."/>
            <person name="Numa H."/>
            <person name="Itoh T."/>
            <person name="Buell C.R."/>
            <person name="Matsumoto T."/>
        </authorList>
    </citation>
    <scope>NUCLEOTIDE SEQUENCE [LARGE SCALE GENOMIC DNA]</scope>
    <source>
        <strain evidence="2">cv. Nipponbare</strain>
    </source>
</reference>
<dbReference type="InParanoid" id="A0A0P0XTQ2"/>
<dbReference type="Proteomes" id="UP000059680">
    <property type="component" value="Chromosome 10"/>
</dbReference>
<protein>
    <submittedName>
        <fullName evidence="1">Os10g0344550 protein</fullName>
    </submittedName>
</protein>
<dbReference type="EMBL" id="AP014966">
    <property type="protein sequence ID" value="BAT10429.1"/>
    <property type="molecule type" value="Genomic_DNA"/>
</dbReference>
<keyword evidence="2" id="KW-1185">Reference proteome</keyword>
<dbReference type="PaxDb" id="39947-A0A0P0XTQ2"/>
<proteinExistence type="predicted"/>
<sequence length="37" mass="4191">LFKFISKCVCNRLTEIAGDVIFPTHTAFIPGRLCDYT</sequence>
<dbReference type="SMR" id="A0A0P0XTQ2"/>
<reference evidence="2" key="1">
    <citation type="journal article" date="2005" name="Nature">
        <title>The map-based sequence of the rice genome.</title>
        <authorList>
            <consortium name="International rice genome sequencing project (IRGSP)"/>
            <person name="Matsumoto T."/>
            <person name="Wu J."/>
            <person name="Kanamori H."/>
            <person name="Katayose Y."/>
            <person name="Fujisawa M."/>
            <person name="Namiki N."/>
            <person name="Mizuno H."/>
            <person name="Yamamoto K."/>
            <person name="Antonio B.A."/>
            <person name="Baba T."/>
            <person name="Sakata K."/>
            <person name="Nagamura Y."/>
            <person name="Aoki H."/>
            <person name="Arikawa K."/>
            <person name="Arita K."/>
            <person name="Bito T."/>
            <person name="Chiden Y."/>
            <person name="Fujitsuka N."/>
            <person name="Fukunaka R."/>
            <person name="Hamada M."/>
            <person name="Harada C."/>
            <person name="Hayashi A."/>
            <person name="Hijishita S."/>
            <person name="Honda M."/>
            <person name="Hosokawa S."/>
            <person name="Ichikawa Y."/>
            <person name="Idonuma A."/>
            <person name="Iijima M."/>
            <person name="Ikeda M."/>
            <person name="Ikeno M."/>
            <person name="Ito K."/>
            <person name="Ito S."/>
            <person name="Ito T."/>
            <person name="Ito Y."/>
            <person name="Ito Y."/>
            <person name="Iwabuchi A."/>
            <person name="Kamiya K."/>
            <person name="Karasawa W."/>
            <person name="Kurita K."/>
            <person name="Katagiri S."/>
            <person name="Kikuta A."/>
            <person name="Kobayashi H."/>
            <person name="Kobayashi N."/>
            <person name="Machita K."/>
            <person name="Maehara T."/>
            <person name="Masukawa M."/>
            <person name="Mizubayashi T."/>
            <person name="Mukai Y."/>
            <person name="Nagasaki H."/>
            <person name="Nagata Y."/>
            <person name="Naito S."/>
            <person name="Nakashima M."/>
            <person name="Nakama Y."/>
            <person name="Nakamichi Y."/>
            <person name="Nakamura M."/>
            <person name="Meguro A."/>
            <person name="Negishi M."/>
            <person name="Ohta I."/>
            <person name="Ohta T."/>
            <person name="Okamoto M."/>
            <person name="Ono N."/>
            <person name="Saji S."/>
            <person name="Sakaguchi M."/>
            <person name="Sakai K."/>
            <person name="Shibata M."/>
            <person name="Shimokawa T."/>
            <person name="Song J."/>
            <person name="Takazaki Y."/>
            <person name="Terasawa K."/>
            <person name="Tsugane M."/>
            <person name="Tsuji K."/>
            <person name="Ueda S."/>
            <person name="Waki K."/>
            <person name="Yamagata H."/>
            <person name="Yamamoto M."/>
            <person name="Yamamoto S."/>
            <person name="Yamane H."/>
            <person name="Yoshiki S."/>
            <person name="Yoshihara R."/>
            <person name="Yukawa K."/>
            <person name="Zhong H."/>
            <person name="Yano M."/>
            <person name="Yuan Q."/>
            <person name="Ouyang S."/>
            <person name="Liu J."/>
            <person name="Jones K.M."/>
            <person name="Gansberger K."/>
            <person name="Moffat K."/>
            <person name="Hill J."/>
            <person name="Bera J."/>
            <person name="Fadrosh D."/>
            <person name="Jin S."/>
            <person name="Johri S."/>
            <person name="Kim M."/>
            <person name="Overton L."/>
            <person name="Reardon M."/>
            <person name="Tsitrin T."/>
            <person name="Vuong H."/>
            <person name="Weaver B."/>
            <person name="Ciecko A."/>
            <person name="Tallon L."/>
            <person name="Jackson J."/>
            <person name="Pai G."/>
            <person name="Aken S.V."/>
            <person name="Utterback T."/>
            <person name="Reidmuller S."/>
            <person name="Feldblyum T."/>
            <person name="Hsiao J."/>
            <person name="Zismann V."/>
            <person name="Iobst S."/>
            <person name="de Vazeille A.R."/>
            <person name="Buell C.R."/>
            <person name="Ying K."/>
            <person name="Li Y."/>
            <person name="Lu T."/>
            <person name="Huang Y."/>
            <person name="Zhao Q."/>
            <person name="Feng Q."/>
            <person name="Zhang L."/>
            <person name="Zhu J."/>
            <person name="Weng Q."/>
            <person name="Mu J."/>
            <person name="Lu Y."/>
            <person name="Fan D."/>
            <person name="Liu Y."/>
            <person name="Guan J."/>
            <person name="Zhang Y."/>
            <person name="Yu S."/>
            <person name="Liu X."/>
            <person name="Zhang Y."/>
            <person name="Hong G."/>
            <person name="Han B."/>
            <person name="Choisne N."/>
            <person name="Demange N."/>
            <person name="Orjeda G."/>
            <person name="Samain S."/>
            <person name="Cattolico L."/>
            <person name="Pelletier E."/>
            <person name="Couloux A."/>
            <person name="Segurens B."/>
            <person name="Wincker P."/>
            <person name="D'Hont A."/>
            <person name="Scarpelli C."/>
            <person name="Weissenbach J."/>
            <person name="Salanoubat M."/>
            <person name="Quetier F."/>
            <person name="Yu Y."/>
            <person name="Kim H.R."/>
            <person name="Rambo T."/>
            <person name="Currie J."/>
            <person name="Collura K."/>
            <person name="Luo M."/>
            <person name="Yang T."/>
            <person name="Ammiraju J.S.S."/>
            <person name="Engler F."/>
            <person name="Soderlund C."/>
            <person name="Wing R.A."/>
            <person name="Palmer L.E."/>
            <person name="de la Bastide M."/>
            <person name="Spiegel L."/>
            <person name="Nascimento L."/>
            <person name="Zutavern T."/>
            <person name="O'Shaughnessy A."/>
            <person name="Dike S."/>
            <person name="Dedhia N."/>
            <person name="Preston R."/>
            <person name="Balija V."/>
            <person name="McCombie W.R."/>
            <person name="Chow T."/>
            <person name="Chen H."/>
            <person name="Chung M."/>
            <person name="Chen C."/>
            <person name="Shaw J."/>
            <person name="Wu H."/>
            <person name="Hsiao K."/>
            <person name="Chao Y."/>
            <person name="Chu M."/>
            <person name="Cheng C."/>
            <person name="Hour A."/>
            <person name="Lee P."/>
            <person name="Lin S."/>
            <person name="Lin Y."/>
            <person name="Liou J."/>
            <person name="Liu S."/>
            <person name="Hsing Y."/>
            <person name="Raghuvanshi S."/>
            <person name="Mohanty A."/>
            <person name="Bharti A.K."/>
            <person name="Gaur A."/>
            <person name="Gupta V."/>
            <person name="Kumar D."/>
            <person name="Ravi V."/>
            <person name="Vij S."/>
            <person name="Kapur A."/>
            <person name="Khurana P."/>
            <person name="Khurana P."/>
            <person name="Khurana J.P."/>
            <person name="Tyagi A.K."/>
            <person name="Gaikwad K."/>
            <person name="Singh A."/>
            <person name="Dalal V."/>
            <person name="Srivastava S."/>
            <person name="Dixit A."/>
            <person name="Pal A.K."/>
            <person name="Ghazi I.A."/>
            <person name="Yadav M."/>
            <person name="Pandit A."/>
            <person name="Bhargava A."/>
            <person name="Sureshbabu K."/>
            <person name="Batra K."/>
            <person name="Sharma T.R."/>
            <person name="Mohapatra T."/>
            <person name="Singh N.K."/>
            <person name="Messing J."/>
            <person name="Nelson A.B."/>
            <person name="Fuks G."/>
            <person name="Kavchok S."/>
            <person name="Keizer G."/>
            <person name="Linton E."/>
            <person name="Llaca V."/>
            <person name="Song R."/>
            <person name="Tanyolac B."/>
            <person name="Young S."/>
            <person name="Ho-Il K."/>
            <person name="Hahn J.H."/>
            <person name="Sangsakoo G."/>
            <person name="Vanavichit A."/>
            <person name="de Mattos Luiz.A.T."/>
            <person name="Zimmer P.D."/>
            <person name="Malone G."/>
            <person name="Dellagostin O."/>
            <person name="de Oliveira A.C."/>
            <person name="Bevan M."/>
            <person name="Bancroft I."/>
            <person name="Minx P."/>
            <person name="Cordum H."/>
            <person name="Wilson R."/>
            <person name="Cheng Z."/>
            <person name="Jin W."/>
            <person name="Jiang J."/>
            <person name="Leong S.A."/>
            <person name="Iwama H."/>
            <person name="Gojobori T."/>
            <person name="Itoh T."/>
            <person name="Niimura Y."/>
            <person name="Fujii Y."/>
            <person name="Habara T."/>
            <person name="Sakai H."/>
            <person name="Sato Y."/>
            <person name="Wilson G."/>
            <person name="Kumar K."/>
            <person name="McCouch S."/>
            <person name="Juretic N."/>
            <person name="Hoen D."/>
            <person name="Wright S."/>
            <person name="Bruskiewich R."/>
            <person name="Bureau T."/>
            <person name="Miyao A."/>
            <person name="Hirochika H."/>
            <person name="Nishikawa T."/>
            <person name="Kadowaki K."/>
            <person name="Sugiura M."/>
            <person name="Burr B."/>
            <person name="Sasaki T."/>
        </authorList>
    </citation>
    <scope>NUCLEOTIDE SEQUENCE [LARGE SCALE GENOMIC DNA]</scope>
    <source>
        <strain evidence="2">cv. Nipponbare</strain>
    </source>
</reference>
<feature type="non-terminal residue" evidence="1">
    <location>
        <position position="1"/>
    </location>
</feature>
<evidence type="ECO:0000313" key="1">
    <source>
        <dbReference type="EMBL" id="BAT10429.1"/>
    </source>
</evidence>
<reference evidence="1 2" key="2">
    <citation type="journal article" date="2013" name="Plant Cell Physiol.">
        <title>Rice Annotation Project Database (RAP-DB): an integrative and interactive database for rice genomics.</title>
        <authorList>
            <person name="Sakai H."/>
            <person name="Lee S.S."/>
            <person name="Tanaka T."/>
            <person name="Numa H."/>
            <person name="Kim J."/>
            <person name="Kawahara Y."/>
            <person name="Wakimoto H."/>
            <person name="Yang C.C."/>
            <person name="Iwamoto M."/>
            <person name="Abe T."/>
            <person name="Yamada Y."/>
            <person name="Muto A."/>
            <person name="Inokuchi H."/>
            <person name="Ikemura T."/>
            <person name="Matsumoto T."/>
            <person name="Sasaki T."/>
            <person name="Itoh T."/>
        </authorList>
    </citation>
    <scope>NUCLEOTIDE SEQUENCE [LARGE SCALE GENOMIC DNA]</scope>
    <source>
        <strain evidence="2">cv. Nipponbare</strain>
    </source>
</reference>
<dbReference type="AlphaFoldDB" id="A0A0P0XTQ2"/>
<gene>
    <name evidence="1" type="ordered locus">Os10g0344550</name>
    <name evidence="1" type="ORF">OSNPB_100344550</name>
</gene>
<evidence type="ECO:0000313" key="2">
    <source>
        <dbReference type="Proteomes" id="UP000059680"/>
    </source>
</evidence>